<keyword evidence="2 6" id="KW-0540">Nuclease</keyword>
<keyword evidence="3 6" id="KW-0479">Metal-binding</keyword>
<comment type="cofactor">
    <cofactor evidence="6">
        <name>Mg(2+)</name>
        <dbReference type="ChEBI" id="CHEBI:18420"/>
    </cofactor>
</comment>
<dbReference type="InterPro" id="IPR002716">
    <property type="entry name" value="PIN_dom"/>
</dbReference>
<reference evidence="9" key="1">
    <citation type="journal article" date="2020" name="Syst. Appl. Microbiol.">
        <title>Streptomyces alkaliterrae sp. nov., isolated from an alkaline soil, and emended descriptions of Streptomyces alkaliphilus, Streptomyces calidiresistens and Streptomyces durbertensis.</title>
        <authorList>
            <person name="Swiecimska M."/>
            <person name="Golinska P."/>
            <person name="Nouioui I."/>
            <person name="Wypij M."/>
            <person name="Rai M."/>
            <person name="Sangal V."/>
            <person name="Goodfellow M."/>
        </authorList>
    </citation>
    <scope>NUCLEOTIDE SEQUENCE [LARGE SCALE GENOMIC DNA]</scope>
    <source>
        <strain evidence="9">DSM 104538</strain>
    </source>
</reference>
<keyword evidence="1 6" id="KW-1277">Toxin-antitoxin system</keyword>
<organism evidence="8 9">
    <name type="scientific">Streptomyces durbertensis</name>
    <dbReference type="NCBI Taxonomy" id="2448886"/>
    <lineage>
        <taxon>Bacteria</taxon>
        <taxon>Bacillati</taxon>
        <taxon>Actinomycetota</taxon>
        <taxon>Actinomycetes</taxon>
        <taxon>Kitasatosporales</taxon>
        <taxon>Streptomycetaceae</taxon>
        <taxon>Streptomyces</taxon>
    </lineage>
</organism>
<dbReference type="Pfam" id="PF01850">
    <property type="entry name" value="PIN"/>
    <property type="match status" value="1"/>
</dbReference>
<gene>
    <name evidence="6" type="primary">vapC</name>
    <name evidence="8" type="ORF">GL263_08750</name>
</gene>
<dbReference type="CDD" id="cd09873">
    <property type="entry name" value="PIN_Pae0151-like"/>
    <property type="match status" value="1"/>
</dbReference>
<evidence type="ECO:0000256" key="4">
    <source>
        <dbReference type="ARBA" id="ARBA00022801"/>
    </source>
</evidence>
<sequence length="134" mass="14394">MIVIDCSALVHALTDVSERGDSARRRIATNDLIAPTLLDYEIASALFGMARGTRGGVPKLSQDALDEALATYQALPIRHFDAPPFWPRVRELSANMSAYDAAYVALAEGLDLPLVTADARIARAGVARTSIEVI</sequence>
<keyword evidence="4 6" id="KW-0378">Hydrolase</keyword>
<dbReference type="EMBL" id="WMLF01000088">
    <property type="protein sequence ID" value="MBB1243647.1"/>
    <property type="molecule type" value="Genomic_DNA"/>
</dbReference>
<dbReference type="RefSeq" id="WP_182855024.1">
    <property type="nucleotide sequence ID" value="NZ_WMLF01000088.1"/>
</dbReference>
<keyword evidence="5 6" id="KW-0460">Magnesium</keyword>
<evidence type="ECO:0000256" key="3">
    <source>
        <dbReference type="ARBA" id="ARBA00022723"/>
    </source>
</evidence>
<accession>A0ABR6EEY6</accession>
<evidence type="ECO:0000256" key="2">
    <source>
        <dbReference type="ARBA" id="ARBA00022722"/>
    </source>
</evidence>
<feature type="domain" description="PIN" evidence="7">
    <location>
        <begin position="2"/>
        <end position="125"/>
    </location>
</feature>
<evidence type="ECO:0000313" key="9">
    <source>
        <dbReference type="Proteomes" id="UP000766698"/>
    </source>
</evidence>
<dbReference type="SUPFAM" id="SSF88723">
    <property type="entry name" value="PIN domain-like"/>
    <property type="match status" value="1"/>
</dbReference>
<protein>
    <recommendedName>
        <fullName evidence="6">Ribonuclease VapC</fullName>
        <shortName evidence="6">RNase VapC</shortName>
        <ecNumber evidence="6">3.1.-.-</ecNumber>
    </recommendedName>
    <alternativeName>
        <fullName evidence="6">Toxin VapC</fullName>
    </alternativeName>
</protein>
<feature type="binding site" evidence="6">
    <location>
        <position position="100"/>
    </location>
    <ligand>
        <name>Mg(2+)</name>
        <dbReference type="ChEBI" id="CHEBI:18420"/>
    </ligand>
</feature>
<comment type="similarity">
    <text evidence="6">Belongs to the PINc/VapC protein family.</text>
</comment>
<dbReference type="EC" id="3.1.-.-" evidence="6"/>
<dbReference type="InterPro" id="IPR022907">
    <property type="entry name" value="VapC_family"/>
</dbReference>
<evidence type="ECO:0000259" key="7">
    <source>
        <dbReference type="Pfam" id="PF01850"/>
    </source>
</evidence>
<name>A0ABR6EEY6_9ACTN</name>
<dbReference type="Proteomes" id="UP000766698">
    <property type="component" value="Unassembled WGS sequence"/>
</dbReference>
<evidence type="ECO:0000256" key="5">
    <source>
        <dbReference type="ARBA" id="ARBA00022842"/>
    </source>
</evidence>
<dbReference type="InterPro" id="IPR051619">
    <property type="entry name" value="TypeII_TA_RNase_PINc/VapC"/>
</dbReference>
<keyword evidence="9" id="KW-1185">Reference proteome</keyword>
<dbReference type="PANTHER" id="PTHR35901:SF1">
    <property type="entry name" value="EXONUCLEASE VAPC9"/>
    <property type="match status" value="1"/>
</dbReference>
<dbReference type="Gene3D" id="3.40.50.1010">
    <property type="entry name" value="5'-nuclease"/>
    <property type="match status" value="1"/>
</dbReference>
<comment type="caution">
    <text evidence="8">The sequence shown here is derived from an EMBL/GenBank/DDBJ whole genome shotgun (WGS) entry which is preliminary data.</text>
</comment>
<feature type="binding site" evidence="6">
    <location>
        <position position="5"/>
    </location>
    <ligand>
        <name>Mg(2+)</name>
        <dbReference type="ChEBI" id="CHEBI:18420"/>
    </ligand>
</feature>
<dbReference type="InterPro" id="IPR029060">
    <property type="entry name" value="PIN-like_dom_sf"/>
</dbReference>
<evidence type="ECO:0000256" key="6">
    <source>
        <dbReference type="HAMAP-Rule" id="MF_00265"/>
    </source>
</evidence>
<dbReference type="HAMAP" id="MF_00265">
    <property type="entry name" value="VapC_Nob1"/>
    <property type="match status" value="1"/>
</dbReference>
<dbReference type="PANTHER" id="PTHR35901">
    <property type="entry name" value="RIBONUCLEASE VAPC3"/>
    <property type="match status" value="1"/>
</dbReference>
<evidence type="ECO:0000313" key="8">
    <source>
        <dbReference type="EMBL" id="MBB1243647.1"/>
    </source>
</evidence>
<proteinExistence type="inferred from homology"/>
<dbReference type="InterPro" id="IPR044153">
    <property type="entry name" value="PIN_Pae0151-like"/>
</dbReference>
<evidence type="ECO:0000256" key="1">
    <source>
        <dbReference type="ARBA" id="ARBA00022649"/>
    </source>
</evidence>
<comment type="function">
    <text evidence="6">Toxic component of a toxin-antitoxin (TA) system. An RNase.</text>
</comment>
<keyword evidence="6" id="KW-0800">Toxin</keyword>